<dbReference type="PANTHER" id="PTHR43818:SF11">
    <property type="entry name" value="BCDNA.GH03377"/>
    <property type="match status" value="1"/>
</dbReference>
<evidence type="ECO:0000259" key="3">
    <source>
        <dbReference type="Pfam" id="PF22725"/>
    </source>
</evidence>
<dbReference type="EMBL" id="CP016076">
    <property type="protein sequence ID" value="APU16779.1"/>
    <property type="molecule type" value="Genomic_DNA"/>
</dbReference>
<dbReference type="Pfam" id="PF22725">
    <property type="entry name" value="GFO_IDH_MocA_C3"/>
    <property type="match status" value="1"/>
</dbReference>
<dbReference type="InterPro" id="IPR000683">
    <property type="entry name" value="Gfo/Idh/MocA-like_OxRdtase_N"/>
</dbReference>
<dbReference type="Pfam" id="PF01408">
    <property type="entry name" value="GFO_IDH_MocA"/>
    <property type="match status" value="1"/>
</dbReference>
<feature type="domain" description="GFO/IDH/MocA-like oxidoreductase" evidence="3">
    <location>
        <begin position="137"/>
        <end position="266"/>
    </location>
</feature>
<dbReference type="PANTHER" id="PTHR43818">
    <property type="entry name" value="BCDNA.GH03377"/>
    <property type="match status" value="1"/>
</dbReference>
<reference evidence="5" key="1">
    <citation type="submission" date="2016-06" db="EMBL/GenBank/DDBJ databases">
        <title>Complete genome sequence of Actinoalloteichus fjordicus DSM 46855 (=ADI127-17), type strain of the new species Actinoalloteichus fjordicus.</title>
        <authorList>
            <person name="Ruckert C."/>
            <person name="Nouioui I."/>
            <person name="Willmese J."/>
            <person name="van Wezel G."/>
            <person name="Klenk H.-P."/>
            <person name="Kalinowski J."/>
            <person name="Zotchev S.B."/>
        </authorList>
    </citation>
    <scope>NUCLEOTIDE SEQUENCE [LARGE SCALE GENOMIC DNA]</scope>
    <source>
        <strain evidence="5">ADI127-7</strain>
    </source>
</reference>
<dbReference type="RefSeq" id="WP_075742255.1">
    <property type="nucleotide sequence ID" value="NZ_CP016076.1"/>
</dbReference>
<dbReference type="Proteomes" id="UP000185511">
    <property type="component" value="Chromosome"/>
</dbReference>
<dbReference type="SUPFAM" id="SSF51735">
    <property type="entry name" value="NAD(P)-binding Rossmann-fold domains"/>
    <property type="match status" value="1"/>
</dbReference>
<dbReference type="GO" id="GO:0016491">
    <property type="term" value="F:oxidoreductase activity"/>
    <property type="evidence" value="ECO:0007669"/>
    <property type="project" value="UniProtKB-KW"/>
</dbReference>
<sequence>MNGKTVTVLQVGAHGYGRVHLDHQIELAEQGVVRVVGVADPRPPDPELIKRLGRPEVADSPTTLLAKHSPDVVVIATPIHTHVPLAVQAMRAGSHVLVEKPPTATLAEFEELLSVATETGRSCQIGFQSLGSTALDRARELIADGSIGELRGVGGAGTWIRDAAYYARSAWAGRLVLDGVAVTDGALTNPFAHAVASALRIVGAEERGSLRSIEVERFRSRAIETDDTACVRVVTSTGVPVTIAVTLSAATSRDPVLTLHGSRGIVRLWYTRDELRLEIDGVEQESGSWPRSSLLRNLAEHVADPSVELLSPATRCHSFMSVLEAIRLDGPAAALSPEHYQMIGEGTAAHPVVTGVDDAVFASAERLALFSELDLPWGAKRPG</sequence>
<accession>A0AAC9LH47</accession>
<feature type="domain" description="Gfo/Idh/MocA-like oxidoreductase N-terminal" evidence="2">
    <location>
        <begin position="11"/>
        <end position="127"/>
    </location>
</feature>
<dbReference type="AlphaFoldDB" id="A0AAC9LH47"/>
<dbReference type="Gene3D" id="3.30.360.10">
    <property type="entry name" value="Dihydrodipicolinate Reductase, domain 2"/>
    <property type="match status" value="1"/>
</dbReference>
<dbReference type="SUPFAM" id="SSF55347">
    <property type="entry name" value="Glyceraldehyde-3-phosphate dehydrogenase-like, C-terminal domain"/>
    <property type="match status" value="1"/>
</dbReference>
<dbReference type="KEGG" id="acad:UA74_23805"/>
<dbReference type="InterPro" id="IPR050463">
    <property type="entry name" value="Gfo/Idh/MocA_oxidrdct_glycsds"/>
</dbReference>
<keyword evidence="5" id="KW-1185">Reference proteome</keyword>
<gene>
    <name evidence="4" type="ORF">UA74_23805</name>
</gene>
<protein>
    <submittedName>
        <fullName evidence="4">Dehydrogenase</fullName>
    </submittedName>
</protein>
<dbReference type="InterPro" id="IPR036291">
    <property type="entry name" value="NAD(P)-bd_dom_sf"/>
</dbReference>
<dbReference type="GO" id="GO:0000166">
    <property type="term" value="F:nucleotide binding"/>
    <property type="evidence" value="ECO:0007669"/>
    <property type="project" value="InterPro"/>
</dbReference>
<dbReference type="InterPro" id="IPR055170">
    <property type="entry name" value="GFO_IDH_MocA-like_dom"/>
</dbReference>
<organism evidence="4 5">
    <name type="scientific">Actinoalloteichus fjordicus</name>
    <dbReference type="NCBI Taxonomy" id="1612552"/>
    <lineage>
        <taxon>Bacteria</taxon>
        <taxon>Bacillati</taxon>
        <taxon>Actinomycetota</taxon>
        <taxon>Actinomycetes</taxon>
        <taxon>Pseudonocardiales</taxon>
        <taxon>Pseudonocardiaceae</taxon>
        <taxon>Actinoalloteichus</taxon>
    </lineage>
</organism>
<evidence type="ECO:0000259" key="2">
    <source>
        <dbReference type="Pfam" id="PF01408"/>
    </source>
</evidence>
<evidence type="ECO:0000256" key="1">
    <source>
        <dbReference type="ARBA" id="ARBA00023002"/>
    </source>
</evidence>
<evidence type="ECO:0000313" key="4">
    <source>
        <dbReference type="EMBL" id="APU16779.1"/>
    </source>
</evidence>
<evidence type="ECO:0000313" key="5">
    <source>
        <dbReference type="Proteomes" id="UP000185511"/>
    </source>
</evidence>
<name>A0AAC9LH47_9PSEU</name>
<keyword evidence="1" id="KW-0560">Oxidoreductase</keyword>
<proteinExistence type="predicted"/>
<dbReference type="Gene3D" id="3.40.50.720">
    <property type="entry name" value="NAD(P)-binding Rossmann-like Domain"/>
    <property type="match status" value="1"/>
</dbReference>